<evidence type="ECO:0000313" key="3">
    <source>
        <dbReference type="EMBL" id="CAF5070959.1"/>
    </source>
</evidence>
<dbReference type="Gene3D" id="2.60.120.200">
    <property type="match status" value="1"/>
</dbReference>
<evidence type="ECO:0000256" key="1">
    <source>
        <dbReference type="PROSITE-ProRule" id="PRU00122"/>
    </source>
</evidence>
<dbReference type="GO" id="GO:0016020">
    <property type="term" value="C:membrane"/>
    <property type="evidence" value="ECO:0007669"/>
    <property type="project" value="UniProtKB-SubCell"/>
</dbReference>
<protein>
    <recommendedName>
        <fullName evidence="2">Laminin G domain-containing protein</fullName>
    </recommendedName>
</protein>
<comment type="caution">
    <text evidence="1">Lacks conserved residue(s) required for the propagation of feature annotation.</text>
</comment>
<feature type="non-terminal residue" evidence="3">
    <location>
        <position position="1"/>
    </location>
</feature>
<proteinExistence type="predicted"/>
<dbReference type="Pfam" id="PF02210">
    <property type="entry name" value="Laminin_G_2"/>
    <property type="match status" value="1"/>
</dbReference>
<organism evidence="3 4">
    <name type="scientific">Rotaria magnacalcarata</name>
    <dbReference type="NCBI Taxonomy" id="392030"/>
    <lineage>
        <taxon>Eukaryota</taxon>
        <taxon>Metazoa</taxon>
        <taxon>Spiralia</taxon>
        <taxon>Gnathifera</taxon>
        <taxon>Rotifera</taxon>
        <taxon>Eurotatoria</taxon>
        <taxon>Bdelloidea</taxon>
        <taxon>Philodinida</taxon>
        <taxon>Philodinidae</taxon>
        <taxon>Rotaria</taxon>
    </lineage>
</organism>
<accession>A0A8S3EBT9</accession>
<comment type="caution">
    <text evidence="3">The sequence shown here is derived from an EMBL/GenBank/DDBJ whole genome shotgun (WGS) entry which is preliminary data.</text>
</comment>
<dbReference type="Proteomes" id="UP000681967">
    <property type="component" value="Unassembled WGS sequence"/>
</dbReference>
<sequence length="195" mass="22688">MVQNLNCKSLINPIRFLVSSSFISFDLPSFSQELNISFRFQTHSSNCVILYSQSNQDFLGFDLIDGFFFITFNINKKRQRQELFQQRFNDGQTHYIQFEMRTYQIGLELNIIIDYRQSTRISIRTSLSKITLHTMTIGGVNPSMRALPTNYFSGIMHRGLIGCFSDLEVNHELINLEKYINYTINNNNIMPKSGP</sequence>
<feature type="domain" description="Laminin G" evidence="2">
    <location>
        <begin position="12"/>
        <end position="193"/>
    </location>
</feature>
<dbReference type="InterPro" id="IPR013320">
    <property type="entry name" value="ConA-like_dom_sf"/>
</dbReference>
<dbReference type="CDD" id="cd00110">
    <property type="entry name" value="LamG"/>
    <property type="match status" value="1"/>
</dbReference>
<dbReference type="EMBL" id="CAJOBH010230850">
    <property type="protein sequence ID" value="CAF5070959.1"/>
    <property type="molecule type" value="Genomic_DNA"/>
</dbReference>
<dbReference type="PROSITE" id="PS50025">
    <property type="entry name" value="LAM_G_DOMAIN"/>
    <property type="match status" value="1"/>
</dbReference>
<name>A0A8S3EBT9_9BILA</name>
<dbReference type="PANTHER" id="PTHR15036">
    <property type="entry name" value="PIKACHURIN-LIKE PROTEIN"/>
    <property type="match status" value="1"/>
</dbReference>
<dbReference type="SUPFAM" id="SSF49899">
    <property type="entry name" value="Concanavalin A-like lectins/glucanases"/>
    <property type="match status" value="1"/>
</dbReference>
<dbReference type="InterPro" id="IPR050372">
    <property type="entry name" value="Neurexin-related_CASP"/>
</dbReference>
<dbReference type="PANTHER" id="PTHR15036:SF49">
    <property type="entry name" value="AXOTACTIN"/>
    <property type="match status" value="1"/>
</dbReference>
<evidence type="ECO:0000259" key="2">
    <source>
        <dbReference type="PROSITE" id="PS50025"/>
    </source>
</evidence>
<gene>
    <name evidence="3" type="ORF">BYL167_LOCUS60589</name>
</gene>
<dbReference type="SMART" id="SM00282">
    <property type="entry name" value="LamG"/>
    <property type="match status" value="1"/>
</dbReference>
<dbReference type="InterPro" id="IPR001791">
    <property type="entry name" value="Laminin_G"/>
</dbReference>
<dbReference type="AlphaFoldDB" id="A0A8S3EBT9"/>
<reference evidence="3" key="1">
    <citation type="submission" date="2021-02" db="EMBL/GenBank/DDBJ databases">
        <authorList>
            <person name="Nowell W R."/>
        </authorList>
    </citation>
    <scope>NUCLEOTIDE SEQUENCE</scope>
</reference>
<evidence type="ECO:0000313" key="4">
    <source>
        <dbReference type="Proteomes" id="UP000681967"/>
    </source>
</evidence>